<reference evidence="2" key="1">
    <citation type="journal article" date="2019" name="Sci. Rep.">
        <title>Draft genome of Tanacetum cinerariifolium, the natural source of mosquito coil.</title>
        <authorList>
            <person name="Yamashiro T."/>
            <person name="Shiraishi A."/>
            <person name="Satake H."/>
            <person name="Nakayama K."/>
        </authorList>
    </citation>
    <scope>NUCLEOTIDE SEQUENCE</scope>
</reference>
<sequence>DPHVAPCAQVTADHQGQRHQGPDDGEAGLYAHGFKQRVSVPGNARPVMGAAHDHGGDQREDRRACNHHNPSSSGLINGMYGSGSALPSLNPLASQNHASISAASGAAAQTRYSRGYALIGQGQLCGAVIASRYKLGSNAQPSQRQALYDSDSTSNP</sequence>
<dbReference type="EMBL" id="BKCJ011377712">
    <property type="protein sequence ID" value="GFD27530.1"/>
    <property type="molecule type" value="Genomic_DNA"/>
</dbReference>
<evidence type="ECO:0000313" key="2">
    <source>
        <dbReference type="EMBL" id="GFD27530.1"/>
    </source>
</evidence>
<accession>A0A699UYD4</accession>
<organism evidence="2">
    <name type="scientific">Tanacetum cinerariifolium</name>
    <name type="common">Dalmatian daisy</name>
    <name type="synonym">Chrysanthemum cinerariifolium</name>
    <dbReference type="NCBI Taxonomy" id="118510"/>
    <lineage>
        <taxon>Eukaryota</taxon>
        <taxon>Viridiplantae</taxon>
        <taxon>Streptophyta</taxon>
        <taxon>Embryophyta</taxon>
        <taxon>Tracheophyta</taxon>
        <taxon>Spermatophyta</taxon>
        <taxon>Magnoliopsida</taxon>
        <taxon>eudicotyledons</taxon>
        <taxon>Gunneridae</taxon>
        <taxon>Pentapetalae</taxon>
        <taxon>asterids</taxon>
        <taxon>campanulids</taxon>
        <taxon>Asterales</taxon>
        <taxon>Asteraceae</taxon>
        <taxon>Asteroideae</taxon>
        <taxon>Anthemideae</taxon>
        <taxon>Anthemidinae</taxon>
        <taxon>Tanacetum</taxon>
    </lineage>
</organism>
<gene>
    <name evidence="2" type="ORF">Tci_899499</name>
</gene>
<dbReference type="AlphaFoldDB" id="A0A699UYD4"/>
<evidence type="ECO:0000256" key="1">
    <source>
        <dbReference type="SAM" id="MobiDB-lite"/>
    </source>
</evidence>
<proteinExistence type="predicted"/>
<feature type="compositionally biased region" description="Basic and acidic residues" evidence="1">
    <location>
        <begin position="51"/>
        <end position="64"/>
    </location>
</feature>
<feature type="non-terminal residue" evidence="2">
    <location>
        <position position="156"/>
    </location>
</feature>
<feature type="region of interest" description="Disordered" evidence="1">
    <location>
        <begin position="1"/>
        <end position="79"/>
    </location>
</feature>
<name>A0A699UYD4_TANCI</name>
<comment type="caution">
    <text evidence="2">The sequence shown here is derived from an EMBL/GenBank/DDBJ whole genome shotgun (WGS) entry which is preliminary data.</text>
</comment>
<protein>
    <submittedName>
        <fullName evidence="2">Uncharacterized protein</fullName>
    </submittedName>
</protein>
<feature type="non-terminal residue" evidence="2">
    <location>
        <position position="1"/>
    </location>
</feature>